<gene>
    <name evidence="2" type="ORF">QRX60_16880</name>
</gene>
<dbReference type="KEGG" id="amog:QRX60_16880"/>
<dbReference type="InterPro" id="IPR018750">
    <property type="entry name" value="DUF2306_membrane"/>
</dbReference>
<sequence>MAVRTAAQPIPSTTTKATKAWWRRPWIGPLALLVLAFLSFSLPPYLAFDPAQSRVPAPEGFPAHYWFLVGHVIFGSVAMIGAVLQIWPWLRRTHPVVHRYAGRAYVFAGVLPSGLMALTIGSQSPFGPVTRVSDVLAAVLWIGCTIAGWRAVRERRFGDHRKWMIRSVTLTFSIIVNRVIAPIAMIVLEPQIPTTFGGSELAYSQSVGAISAWGGLAFALIVSQLILERRPAKKPAIAR</sequence>
<feature type="transmembrane region" description="Helical" evidence="1">
    <location>
        <begin position="207"/>
        <end position="227"/>
    </location>
</feature>
<dbReference type="Proteomes" id="UP001239397">
    <property type="component" value="Chromosome"/>
</dbReference>
<name>A0A9Y2NN18_9PSEU</name>
<protein>
    <submittedName>
        <fullName evidence="2">DUF2306 domain-containing protein</fullName>
    </submittedName>
</protein>
<feature type="transmembrane region" description="Helical" evidence="1">
    <location>
        <begin position="135"/>
        <end position="152"/>
    </location>
</feature>
<dbReference type="RefSeq" id="WP_286001721.1">
    <property type="nucleotide sequence ID" value="NZ_CP127295.1"/>
</dbReference>
<keyword evidence="3" id="KW-1185">Reference proteome</keyword>
<dbReference type="Pfam" id="PF10067">
    <property type="entry name" value="DUF2306"/>
    <property type="match status" value="1"/>
</dbReference>
<feature type="transmembrane region" description="Helical" evidence="1">
    <location>
        <begin position="26"/>
        <end position="45"/>
    </location>
</feature>
<feature type="transmembrane region" description="Helical" evidence="1">
    <location>
        <begin position="65"/>
        <end position="90"/>
    </location>
</feature>
<feature type="transmembrane region" description="Helical" evidence="1">
    <location>
        <begin position="102"/>
        <end position="123"/>
    </location>
</feature>
<keyword evidence="1" id="KW-1133">Transmembrane helix</keyword>
<accession>A0A9Y2NN18</accession>
<proteinExistence type="predicted"/>
<evidence type="ECO:0000256" key="1">
    <source>
        <dbReference type="SAM" id="Phobius"/>
    </source>
</evidence>
<evidence type="ECO:0000313" key="3">
    <source>
        <dbReference type="Proteomes" id="UP001239397"/>
    </source>
</evidence>
<reference evidence="2 3" key="1">
    <citation type="submission" date="2023-06" db="EMBL/GenBank/DDBJ databases">
        <authorList>
            <person name="Oyuntsetseg B."/>
            <person name="Kim S.B."/>
        </authorList>
    </citation>
    <scope>NUCLEOTIDE SEQUENCE [LARGE SCALE GENOMIC DNA]</scope>
    <source>
        <strain evidence="2 3">4-36</strain>
    </source>
</reference>
<organism evidence="2 3">
    <name type="scientific">Amycolatopsis mongoliensis</name>
    <dbReference type="NCBI Taxonomy" id="715475"/>
    <lineage>
        <taxon>Bacteria</taxon>
        <taxon>Bacillati</taxon>
        <taxon>Actinomycetota</taxon>
        <taxon>Actinomycetes</taxon>
        <taxon>Pseudonocardiales</taxon>
        <taxon>Pseudonocardiaceae</taxon>
        <taxon>Amycolatopsis</taxon>
    </lineage>
</organism>
<dbReference type="AlphaFoldDB" id="A0A9Y2NN18"/>
<keyword evidence="1" id="KW-0472">Membrane</keyword>
<keyword evidence="1" id="KW-0812">Transmembrane</keyword>
<dbReference type="EMBL" id="CP127295">
    <property type="protein sequence ID" value="WIY05433.1"/>
    <property type="molecule type" value="Genomic_DNA"/>
</dbReference>
<feature type="transmembrane region" description="Helical" evidence="1">
    <location>
        <begin position="164"/>
        <end position="187"/>
    </location>
</feature>
<evidence type="ECO:0000313" key="2">
    <source>
        <dbReference type="EMBL" id="WIY05433.1"/>
    </source>
</evidence>